<dbReference type="Proteomes" id="UP000050700">
    <property type="component" value="Unassembled WGS sequence"/>
</dbReference>
<dbReference type="EMBL" id="JMQP01000002">
    <property type="protein sequence ID" value="KIS36563.1"/>
    <property type="molecule type" value="Genomic_DNA"/>
</dbReference>
<dbReference type="PATRIC" id="fig|727.582.peg.2021"/>
<accession>A0A158T0B9</accession>
<sequence length="42" mass="4918">MAAIISEVKGLVKNDFNKEKKKPQDTILWLSKYCLFIYNLTL</sequence>
<comment type="caution">
    <text evidence="1">The sequence shown here is derived from an EMBL/GenBank/DDBJ whole genome shotgun (WGS) entry which is preliminary data.</text>
</comment>
<evidence type="ECO:0000313" key="2">
    <source>
        <dbReference type="Proteomes" id="UP000050700"/>
    </source>
</evidence>
<reference evidence="1 2" key="1">
    <citation type="submission" date="2014-05" db="EMBL/GenBank/DDBJ databases">
        <title>Methylome analysis of the phasevarions of Haemophilus influenzae.</title>
        <authorList>
            <person name="Atack J.M."/>
            <person name="Fox K.L."/>
            <person name="Power P.M."/>
            <person name="Clark T."/>
            <person name="Jurcisek J."/>
            <person name="Korlach J."/>
            <person name="Bakaletz L.O."/>
            <person name="Jennings M.P."/>
        </authorList>
    </citation>
    <scope>NUCLEOTIDE SEQUENCE [LARGE SCALE GENOMIC DNA]</scope>
    <source>
        <strain evidence="1 2">1209</strain>
    </source>
</reference>
<evidence type="ECO:0000313" key="1">
    <source>
        <dbReference type="EMBL" id="KIS36563.1"/>
    </source>
</evidence>
<gene>
    <name evidence="1" type="ORF">NTHI1209_02220</name>
</gene>
<name>A0A158T0B9_HAEIF</name>
<protein>
    <submittedName>
        <fullName evidence="1">Uncharacterized protein</fullName>
    </submittedName>
</protein>
<dbReference type="AlphaFoldDB" id="A0A158T0B9"/>
<proteinExistence type="predicted"/>
<organism evidence="1 2">
    <name type="scientific">Haemophilus influenzae</name>
    <dbReference type="NCBI Taxonomy" id="727"/>
    <lineage>
        <taxon>Bacteria</taxon>
        <taxon>Pseudomonadati</taxon>
        <taxon>Pseudomonadota</taxon>
        <taxon>Gammaproteobacteria</taxon>
        <taxon>Pasteurellales</taxon>
        <taxon>Pasteurellaceae</taxon>
        <taxon>Haemophilus</taxon>
    </lineage>
</organism>